<gene>
    <name evidence="1" type="ORF">POCTA_138.1.T0400156</name>
</gene>
<proteinExistence type="predicted"/>
<reference evidence="1" key="1">
    <citation type="submission" date="2021-01" db="EMBL/GenBank/DDBJ databases">
        <authorList>
            <consortium name="Genoscope - CEA"/>
            <person name="William W."/>
        </authorList>
    </citation>
    <scope>NUCLEOTIDE SEQUENCE</scope>
</reference>
<dbReference type="AlphaFoldDB" id="A0A8S1UGC8"/>
<name>A0A8S1UGC8_PAROT</name>
<sequence>MLKLEKEMYKNLNRIEKFYLQIQLNQGNSLKIQISGIRDRFQIILHIDFPFFQETNSLSKCTESYLIKDTTGHIMSQVILLNSLKASLQEFLKKFTGKKGIHPKQALYPILHAIKRLMPQLEKLIFKNQKRKSVKPLNLSNHIIQFKDEKLLD</sequence>
<dbReference type="EMBL" id="CAJJDP010000040">
    <property type="protein sequence ID" value="CAD8161686.1"/>
    <property type="molecule type" value="Genomic_DNA"/>
</dbReference>
<organism evidence="1 2">
    <name type="scientific">Paramecium octaurelia</name>
    <dbReference type="NCBI Taxonomy" id="43137"/>
    <lineage>
        <taxon>Eukaryota</taxon>
        <taxon>Sar</taxon>
        <taxon>Alveolata</taxon>
        <taxon>Ciliophora</taxon>
        <taxon>Intramacronucleata</taxon>
        <taxon>Oligohymenophorea</taxon>
        <taxon>Peniculida</taxon>
        <taxon>Parameciidae</taxon>
        <taxon>Paramecium</taxon>
    </lineage>
</organism>
<keyword evidence="2" id="KW-1185">Reference proteome</keyword>
<protein>
    <submittedName>
        <fullName evidence="1">Uncharacterized protein</fullName>
    </submittedName>
</protein>
<evidence type="ECO:0000313" key="2">
    <source>
        <dbReference type="Proteomes" id="UP000683925"/>
    </source>
</evidence>
<comment type="caution">
    <text evidence="1">The sequence shown here is derived from an EMBL/GenBank/DDBJ whole genome shotgun (WGS) entry which is preliminary data.</text>
</comment>
<evidence type="ECO:0000313" key="1">
    <source>
        <dbReference type="EMBL" id="CAD8161686.1"/>
    </source>
</evidence>
<accession>A0A8S1UGC8</accession>
<dbReference type="Proteomes" id="UP000683925">
    <property type="component" value="Unassembled WGS sequence"/>
</dbReference>